<gene>
    <name evidence="2" type="ORF">A3844_28400</name>
</gene>
<dbReference type="SUPFAM" id="SSF55729">
    <property type="entry name" value="Acyl-CoA N-acyltransferases (Nat)"/>
    <property type="match status" value="1"/>
</dbReference>
<dbReference type="CDD" id="cd04301">
    <property type="entry name" value="NAT_SF"/>
    <property type="match status" value="1"/>
</dbReference>
<dbReference type="Gene3D" id="3.40.630.30">
    <property type="match status" value="1"/>
</dbReference>
<dbReference type="PROSITE" id="PS51186">
    <property type="entry name" value="GNAT"/>
    <property type="match status" value="1"/>
</dbReference>
<evidence type="ECO:0000313" key="2">
    <source>
        <dbReference type="EMBL" id="OKP79455.1"/>
    </source>
</evidence>
<feature type="domain" description="N-acetyltransferase" evidence="1">
    <location>
        <begin position="2"/>
        <end position="155"/>
    </location>
</feature>
<organism evidence="2 3">
    <name type="scientific">Paenibacillus helianthi</name>
    <dbReference type="NCBI Taxonomy" id="1349432"/>
    <lineage>
        <taxon>Bacteria</taxon>
        <taxon>Bacillati</taxon>
        <taxon>Bacillota</taxon>
        <taxon>Bacilli</taxon>
        <taxon>Bacillales</taxon>
        <taxon>Paenibacillaceae</taxon>
        <taxon>Paenibacillus</taxon>
    </lineage>
</organism>
<sequence length="157" mass="17996">MLFIQLADPLDAPALAKVQKVTFDHDARRFQNKAEDGPPGYSSSSWQSEMMEKGLYYKLLADDSIIGGMLVFASPDEREYHLGRIFIDPLYQNRGYGQDAFNFLFSTFPNAQKWTLDTPSWAVRNQYFYEKLGFVQIAEVSLEPSGETLIQYELIDC</sequence>
<dbReference type="EMBL" id="LVWI01000092">
    <property type="protein sequence ID" value="OKP79455.1"/>
    <property type="molecule type" value="Genomic_DNA"/>
</dbReference>
<keyword evidence="3" id="KW-1185">Reference proteome</keyword>
<dbReference type="Proteomes" id="UP000186058">
    <property type="component" value="Unassembled WGS sequence"/>
</dbReference>
<comment type="caution">
    <text evidence="2">The sequence shown here is derived from an EMBL/GenBank/DDBJ whole genome shotgun (WGS) entry which is preliminary data.</text>
</comment>
<accession>A0ABX3EHA7</accession>
<evidence type="ECO:0000313" key="3">
    <source>
        <dbReference type="Proteomes" id="UP000186058"/>
    </source>
</evidence>
<evidence type="ECO:0000259" key="1">
    <source>
        <dbReference type="PROSITE" id="PS51186"/>
    </source>
</evidence>
<name>A0ABX3EHA7_9BACL</name>
<dbReference type="RefSeq" id="WP_074084890.1">
    <property type="nucleotide sequence ID" value="NZ_LVWI01000092.1"/>
</dbReference>
<dbReference type="Pfam" id="PF00583">
    <property type="entry name" value="Acetyltransf_1"/>
    <property type="match status" value="1"/>
</dbReference>
<protein>
    <recommendedName>
        <fullName evidence="1">N-acetyltransferase domain-containing protein</fullName>
    </recommendedName>
</protein>
<proteinExistence type="predicted"/>
<reference evidence="2 3" key="1">
    <citation type="submission" date="2016-03" db="EMBL/GenBank/DDBJ databases">
        <authorList>
            <person name="Sant'Anna F.H."/>
            <person name="Ambrosini A."/>
            <person name="Souza R."/>
            <person name="Bach E."/>
            <person name="Fernandes G."/>
            <person name="Balsanelli E."/>
            <person name="Baura V.A."/>
            <person name="Souza E.M."/>
            <person name="Passaglia L."/>
        </authorList>
    </citation>
    <scope>NUCLEOTIDE SEQUENCE [LARGE SCALE GENOMIC DNA]</scope>
    <source>
        <strain evidence="2 3">P26E</strain>
    </source>
</reference>
<dbReference type="InterPro" id="IPR016181">
    <property type="entry name" value="Acyl_CoA_acyltransferase"/>
</dbReference>
<dbReference type="InterPro" id="IPR000182">
    <property type="entry name" value="GNAT_dom"/>
</dbReference>